<feature type="transmembrane region" description="Helical" evidence="1">
    <location>
        <begin position="195"/>
        <end position="216"/>
    </location>
</feature>
<evidence type="ECO:0000313" key="3">
    <source>
        <dbReference type="Proteomes" id="UP000093807"/>
    </source>
</evidence>
<name>A0A199XPY6_9FLAO</name>
<sequence>MEETVTQKQEYQLAYTGKGSDFFSVIIVNWLLTLITLGIYYPWAKAKQLNYLYGETHLNGDSFAFHGTGKEMFKGFIKALLIFGSLYGILFLLVHLQMPVVGLLLFYLGFLALLPLAIHGSYRYRMSRTSWRGIRFGYRGDRKEFTLNFFKWILLTIVTLTIYGSWMTINMRRYLISNIRFGDAEFSYNGDGADYFFLNIKGYLLTVFTLGIYIFWWQKDLFNYYVSNLSLHKDDKELQLTSTATGGDFLSLGITNLLILIFTLGLGYAWVVTRTLKYIFSHIEIEGNIDLDSLTQTEENFKDATGEDISDFLDLDFII</sequence>
<protein>
    <submittedName>
        <fullName evidence="2">Inner membrane protein YjgN</fullName>
    </submittedName>
</protein>
<dbReference type="RefSeq" id="WP_082923271.1">
    <property type="nucleotide sequence ID" value="NZ_JMTM01000060.1"/>
</dbReference>
<evidence type="ECO:0000256" key="1">
    <source>
        <dbReference type="SAM" id="Phobius"/>
    </source>
</evidence>
<dbReference type="AlphaFoldDB" id="A0A199XPY6"/>
<dbReference type="PATRIC" id="fig|29536.5.peg.2279"/>
<organism evidence="2 3">
    <name type="scientific">Flavobacterium succinicans</name>
    <dbReference type="NCBI Taxonomy" id="29536"/>
    <lineage>
        <taxon>Bacteria</taxon>
        <taxon>Pseudomonadati</taxon>
        <taxon>Bacteroidota</taxon>
        <taxon>Flavobacteriia</taxon>
        <taxon>Flavobacteriales</taxon>
        <taxon>Flavobacteriaceae</taxon>
        <taxon>Flavobacterium</taxon>
    </lineage>
</organism>
<proteinExistence type="predicted"/>
<keyword evidence="1" id="KW-0812">Transmembrane</keyword>
<feature type="transmembrane region" description="Helical" evidence="1">
    <location>
        <begin position="145"/>
        <end position="166"/>
    </location>
</feature>
<feature type="transmembrane region" description="Helical" evidence="1">
    <location>
        <begin position="79"/>
        <end position="98"/>
    </location>
</feature>
<keyword evidence="1" id="KW-0472">Membrane</keyword>
<feature type="transmembrane region" description="Helical" evidence="1">
    <location>
        <begin position="104"/>
        <end position="124"/>
    </location>
</feature>
<feature type="transmembrane region" description="Helical" evidence="1">
    <location>
        <begin position="22"/>
        <end position="43"/>
    </location>
</feature>
<dbReference type="OrthoDB" id="637345at2"/>
<accession>A0A199XPY6</accession>
<gene>
    <name evidence="2" type="primary">yjgN</name>
    <name evidence="2" type="ORF">FLB_21820</name>
</gene>
<reference evidence="2 3" key="1">
    <citation type="submission" date="2016-06" db="EMBL/GenBank/DDBJ databases">
        <title>Draft genome sequence of Flavobacterium succinicans strain DD5b.</title>
        <authorList>
            <person name="Poehlein A."/>
            <person name="Daniel R."/>
            <person name="Simeonova D.D."/>
        </authorList>
    </citation>
    <scope>NUCLEOTIDE SEQUENCE [LARGE SCALE GENOMIC DNA]</scope>
    <source>
        <strain evidence="2 3">DD5b</strain>
    </source>
</reference>
<comment type="caution">
    <text evidence="2">The sequence shown here is derived from an EMBL/GenBank/DDBJ whole genome shotgun (WGS) entry which is preliminary data.</text>
</comment>
<keyword evidence="1" id="KW-1133">Transmembrane helix</keyword>
<evidence type="ECO:0000313" key="2">
    <source>
        <dbReference type="EMBL" id="OAZ03394.1"/>
    </source>
</evidence>
<dbReference type="EMBL" id="JMTM01000060">
    <property type="protein sequence ID" value="OAZ03394.1"/>
    <property type="molecule type" value="Genomic_DNA"/>
</dbReference>
<keyword evidence="3" id="KW-1185">Reference proteome</keyword>
<dbReference type="InterPro" id="IPR010295">
    <property type="entry name" value="DUF898"/>
</dbReference>
<feature type="transmembrane region" description="Helical" evidence="1">
    <location>
        <begin position="249"/>
        <end position="271"/>
    </location>
</feature>
<dbReference type="Pfam" id="PF05987">
    <property type="entry name" value="DUF898"/>
    <property type="match status" value="2"/>
</dbReference>
<dbReference type="Proteomes" id="UP000093807">
    <property type="component" value="Unassembled WGS sequence"/>
</dbReference>